<gene>
    <name evidence="4" type="ORF">BDV25DRAFT_64167</name>
</gene>
<evidence type="ECO:0000256" key="1">
    <source>
        <dbReference type="ARBA" id="ARBA00012825"/>
    </source>
</evidence>
<organism evidence="4 5">
    <name type="scientific">Aspergillus avenaceus</name>
    <dbReference type="NCBI Taxonomy" id="36643"/>
    <lineage>
        <taxon>Eukaryota</taxon>
        <taxon>Fungi</taxon>
        <taxon>Dikarya</taxon>
        <taxon>Ascomycota</taxon>
        <taxon>Pezizomycotina</taxon>
        <taxon>Eurotiomycetes</taxon>
        <taxon>Eurotiomycetidae</taxon>
        <taxon>Eurotiales</taxon>
        <taxon>Aspergillaceae</taxon>
        <taxon>Aspergillus</taxon>
        <taxon>Aspergillus subgen. Circumdati</taxon>
    </lineage>
</organism>
<protein>
    <recommendedName>
        <fullName evidence="1">magnesium chelatase</fullName>
        <ecNumber evidence="1">6.6.1.1</ecNumber>
    </recommendedName>
</protein>
<feature type="domain" description="ChlI/MoxR AAA lid" evidence="3">
    <location>
        <begin position="243"/>
        <end position="302"/>
    </location>
</feature>
<dbReference type="InterPro" id="IPR041628">
    <property type="entry name" value="ChlI/MoxR_AAA_lid"/>
</dbReference>
<evidence type="ECO:0000259" key="3">
    <source>
        <dbReference type="Pfam" id="PF17863"/>
    </source>
</evidence>
<comment type="pathway">
    <text evidence="2">Porphyrin-containing compound metabolism.</text>
</comment>
<evidence type="ECO:0000256" key="2">
    <source>
        <dbReference type="ARBA" id="ARBA00023444"/>
    </source>
</evidence>
<sequence length="336" mass="37215">MNDFVDISSLALELSDLEVALFVCLAIKEHCRIDTRPEYIDDVAKELALICANTFDLSYTTLECSAATSFQDFCSGIRLPVNRIPSTGPQHGPDQVVAVIIAKNFNLVDESVQVQALELMRSRRLAARDGLLETPVDFLFVPLIVRESEYDQPSLNFHLNDHLIISHFHESPDDLIHLEESNEWLSDGQMSASSVVRKSHAPLQNINPTIDRKALDKLQRAGETVTVGADVSRYQQDIAVFLRLSRAVAGGISARSNVHFKKFSKLLATLHGNDFLTPSIVGLAAKKVFRHRIIIAKPEDDRSLQYGSDLKAVALVLSYATPDTILDSVLTLEAPL</sequence>
<accession>A0A5N6U8P9</accession>
<name>A0A5N6U8P9_ASPAV</name>
<keyword evidence="5" id="KW-1185">Reference proteome</keyword>
<proteinExistence type="predicted"/>
<dbReference type="EMBL" id="ML742025">
    <property type="protein sequence ID" value="KAE8154982.1"/>
    <property type="molecule type" value="Genomic_DNA"/>
</dbReference>
<dbReference type="AlphaFoldDB" id="A0A5N6U8P9"/>
<dbReference type="Pfam" id="PF17863">
    <property type="entry name" value="AAA_lid_2"/>
    <property type="match status" value="1"/>
</dbReference>
<evidence type="ECO:0000313" key="5">
    <source>
        <dbReference type="Proteomes" id="UP000325780"/>
    </source>
</evidence>
<dbReference type="PANTHER" id="PTHR11603">
    <property type="entry name" value="AAA FAMILY ATPASE"/>
    <property type="match status" value="1"/>
</dbReference>
<dbReference type="OrthoDB" id="5582146at2759"/>
<evidence type="ECO:0000313" key="4">
    <source>
        <dbReference type="EMBL" id="KAE8154982.1"/>
    </source>
</evidence>
<dbReference type="EC" id="6.6.1.1" evidence="1"/>
<dbReference type="GO" id="GO:0016851">
    <property type="term" value="F:magnesium chelatase activity"/>
    <property type="evidence" value="ECO:0007669"/>
    <property type="project" value="UniProtKB-EC"/>
</dbReference>
<dbReference type="InterPro" id="IPR052041">
    <property type="entry name" value="Nucleic_acid_metab_PIN/TRAM"/>
</dbReference>
<reference evidence="4 5" key="1">
    <citation type="submission" date="2019-04" db="EMBL/GenBank/DDBJ databases">
        <title>Friends and foes A comparative genomics study of 23 Aspergillus species from section Flavi.</title>
        <authorList>
            <consortium name="DOE Joint Genome Institute"/>
            <person name="Kjaerbolling I."/>
            <person name="Vesth T."/>
            <person name="Frisvad J.C."/>
            <person name="Nybo J.L."/>
            <person name="Theobald S."/>
            <person name="Kildgaard S."/>
            <person name="Isbrandt T."/>
            <person name="Kuo A."/>
            <person name="Sato A."/>
            <person name="Lyhne E.K."/>
            <person name="Kogle M.E."/>
            <person name="Wiebenga A."/>
            <person name="Kun R.S."/>
            <person name="Lubbers R.J."/>
            <person name="Makela M.R."/>
            <person name="Barry K."/>
            <person name="Chovatia M."/>
            <person name="Clum A."/>
            <person name="Daum C."/>
            <person name="Haridas S."/>
            <person name="He G."/>
            <person name="LaButti K."/>
            <person name="Lipzen A."/>
            <person name="Mondo S."/>
            <person name="Riley R."/>
            <person name="Salamov A."/>
            <person name="Simmons B.A."/>
            <person name="Magnuson J.K."/>
            <person name="Henrissat B."/>
            <person name="Mortensen U.H."/>
            <person name="Larsen T.O."/>
            <person name="Devries R.P."/>
            <person name="Grigoriev I.V."/>
            <person name="Machida M."/>
            <person name="Baker S.E."/>
            <person name="Andersen M.R."/>
        </authorList>
    </citation>
    <scope>NUCLEOTIDE SEQUENCE [LARGE SCALE GENOMIC DNA]</scope>
    <source>
        <strain evidence="4 5">IBT 18842</strain>
    </source>
</reference>
<dbReference type="Gene3D" id="1.10.8.80">
    <property type="entry name" value="Magnesium chelatase subunit I, C-Terminal domain"/>
    <property type="match status" value="1"/>
</dbReference>
<dbReference type="PANTHER" id="PTHR11603:SF132">
    <property type="entry name" value="C2H2-TYPE DOMAIN-CONTAINING PROTEIN"/>
    <property type="match status" value="1"/>
</dbReference>
<dbReference type="Proteomes" id="UP000325780">
    <property type="component" value="Unassembled WGS sequence"/>
</dbReference>